<feature type="domain" description="TniQ" evidence="1">
    <location>
        <begin position="12"/>
        <end position="161"/>
    </location>
</feature>
<dbReference type="AlphaFoldDB" id="A0A2R4SWY8"/>
<proteinExistence type="predicted"/>
<evidence type="ECO:0000313" key="3">
    <source>
        <dbReference type="Proteomes" id="UP000244201"/>
    </source>
</evidence>
<dbReference type="KEGG" id="slk:SLUN_03220"/>
<keyword evidence="3" id="KW-1185">Reference proteome</keyword>
<dbReference type="EMBL" id="CP026304">
    <property type="protein sequence ID" value="AVZ71376.1"/>
    <property type="molecule type" value="Genomic_DNA"/>
</dbReference>
<sequence>MTAVEHRVLARSLAPLPEESLPGFLLRLAYRLDRSPARIGVLCGLSSLQHRLPAEYLLALPPQLATTLARTTRLSLAEAQALTLVGSGLATTYTPLVTTRLDQGRNHAAARRRWAINLSSRFCPRCLAGDGSLVQSTLGGAWRLRWHLPVVFACPQHSALLSGTCPQCRNPPNRPPGTERVGLLMQRAADGLHPAQCRHPMLGTRPASARINRSCGARLDQPSEDSPVMNPDDMDRLLVLQRRIDQHLLPEASPPRSECGASDRYFFLDLIAAVQLVKFSWPLGSNLVRSAALSSLIDSHANVIVNQLDQPVGPGTRSSSPWSAPDDPAECAALLLAADELLGHDPRDDAELRDRVQSLSRAAFERIPTNMAAAFRRMEFSPVLARALARKVNGFYQAGGHRHSKLRAPSRECRFSAEHVPALMPSTWFDTHFTGLVERVGPITVWNMRHLRRAASLKLVEMAAGGTWPECAETLGTPWNTAQHSLKILKRVLAPTESWEAFDQAVDQVACALDSHTLRINYAERRHALASWRMPDADWITLCEGLSQFGCEPTSPRPPAAAALVWAKVTQGDYLHSPALSALRRSGQNTAHLVAAVNRMRTAAGRKGAVGQLLHRLDQYASRLALTCDQSQGSTLVP</sequence>
<accession>A0A2R4SWY8</accession>
<name>A0A2R4SWY8_9ACTN</name>
<gene>
    <name evidence="2" type="ORF">SLUN_03220</name>
</gene>
<organism evidence="2 3">
    <name type="scientific">Streptomyces lunaelactis</name>
    <dbReference type="NCBI Taxonomy" id="1535768"/>
    <lineage>
        <taxon>Bacteria</taxon>
        <taxon>Bacillati</taxon>
        <taxon>Actinomycetota</taxon>
        <taxon>Actinomycetes</taxon>
        <taxon>Kitasatosporales</taxon>
        <taxon>Streptomycetaceae</taxon>
        <taxon>Streptomyces</taxon>
    </lineage>
</organism>
<reference evidence="2 3" key="1">
    <citation type="submission" date="2018-01" db="EMBL/GenBank/DDBJ databases">
        <title>Complete genome sequence of Streptomyces lunaelactis MM109T, a Ferroverdin A producer isolated from cave moonmilk deposits.</title>
        <authorList>
            <person name="Naome A."/>
            <person name="Martinet L."/>
            <person name="Maciejewska M."/>
            <person name="Anderssen S."/>
            <person name="Adam D."/>
            <person name="Tenconi E."/>
            <person name="Deflandre B."/>
            <person name="Arguelles-Arias A."/>
            <person name="Calusinska M."/>
            <person name="Copieters W."/>
            <person name="Karim L."/>
            <person name="Hanikenne M."/>
            <person name="Baurain D."/>
            <person name="van Wezel G."/>
            <person name="Smargiasso N."/>
            <person name="de Pauw E."/>
            <person name="Delfosse P."/>
            <person name="Rigali S."/>
        </authorList>
    </citation>
    <scope>NUCLEOTIDE SEQUENCE [LARGE SCALE GENOMIC DNA]</scope>
    <source>
        <strain evidence="2 3">MM109</strain>
    </source>
</reference>
<evidence type="ECO:0000313" key="2">
    <source>
        <dbReference type="EMBL" id="AVZ71376.1"/>
    </source>
</evidence>
<protein>
    <recommendedName>
        <fullName evidence="1">TniQ domain-containing protein</fullName>
    </recommendedName>
</protein>
<dbReference type="OrthoDB" id="3874088at2"/>
<dbReference type="InterPro" id="IPR009492">
    <property type="entry name" value="TniQ"/>
</dbReference>
<dbReference type="Pfam" id="PF06527">
    <property type="entry name" value="TniQ"/>
    <property type="match status" value="1"/>
</dbReference>
<dbReference type="Proteomes" id="UP000244201">
    <property type="component" value="Chromosome"/>
</dbReference>
<evidence type="ECO:0000259" key="1">
    <source>
        <dbReference type="Pfam" id="PF06527"/>
    </source>
</evidence>